<dbReference type="SUPFAM" id="SSF52096">
    <property type="entry name" value="ClpP/crotonase"/>
    <property type="match status" value="1"/>
</dbReference>
<protein>
    <submittedName>
        <fullName evidence="1">1,2-epoxyphenylacetyl-CoA isomerase</fullName>
        <ecNumber evidence="1">5.3.3.18</ecNumber>
    </submittedName>
</protein>
<dbReference type="EMBL" id="CACSIP010000037">
    <property type="protein sequence ID" value="CAA0129980.1"/>
    <property type="molecule type" value="Genomic_DNA"/>
</dbReference>
<dbReference type="AlphaFoldDB" id="A0A5S9R577"/>
<reference evidence="1 2" key="1">
    <citation type="submission" date="2019-11" db="EMBL/GenBank/DDBJ databases">
        <authorList>
            <person name="Holert J."/>
        </authorList>
    </citation>
    <scope>NUCLEOTIDE SEQUENCE [LARGE SCALE GENOMIC DNA]</scope>
    <source>
        <strain evidence="1">BC8_1</strain>
    </source>
</reference>
<gene>
    <name evidence="1" type="primary">paaG_6</name>
    <name evidence="1" type="ORF">AELLOGFF_05633</name>
</gene>
<dbReference type="Proteomes" id="UP000430146">
    <property type="component" value="Unassembled WGS sequence"/>
</dbReference>
<proteinExistence type="predicted"/>
<accession>A0A5S9R577</accession>
<name>A0A5S9R577_MYCVN</name>
<dbReference type="Gene3D" id="3.90.226.10">
    <property type="entry name" value="2-enoyl-CoA Hydratase, Chain A, domain 1"/>
    <property type="match status" value="1"/>
</dbReference>
<keyword evidence="2" id="KW-1185">Reference proteome</keyword>
<keyword evidence="1" id="KW-0413">Isomerase</keyword>
<organism evidence="1 2">
    <name type="scientific">Mycolicibacterium vanbaalenii</name>
    <name type="common">Mycobacterium vanbaalenii</name>
    <dbReference type="NCBI Taxonomy" id="110539"/>
    <lineage>
        <taxon>Bacteria</taxon>
        <taxon>Bacillati</taxon>
        <taxon>Actinomycetota</taxon>
        <taxon>Actinomycetes</taxon>
        <taxon>Mycobacteriales</taxon>
        <taxon>Mycobacteriaceae</taxon>
        <taxon>Mycolicibacterium</taxon>
    </lineage>
</organism>
<dbReference type="RefSeq" id="WP_234897655.1">
    <property type="nucleotide sequence ID" value="NZ_CACSIP010000037.1"/>
</dbReference>
<dbReference type="GO" id="GO:0016853">
    <property type="term" value="F:isomerase activity"/>
    <property type="evidence" value="ECO:0007669"/>
    <property type="project" value="UniProtKB-KW"/>
</dbReference>
<dbReference type="Pfam" id="PF00378">
    <property type="entry name" value="ECH_1"/>
    <property type="match status" value="1"/>
</dbReference>
<evidence type="ECO:0000313" key="2">
    <source>
        <dbReference type="Proteomes" id="UP000430146"/>
    </source>
</evidence>
<dbReference type="InterPro" id="IPR029045">
    <property type="entry name" value="ClpP/crotonase-like_dom_sf"/>
</dbReference>
<dbReference type="InterPro" id="IPR001753">
    <property type="entry name" value="Enoyl-CoA_hydra/iso"/>
</dbReference>
<sequence length="85" mass="9516">MGLINRCVPEADLDDAVDAWSHRLADGPRGALSMIKQQLNASFDRSFTESIGAEALSQSFAFRSQESREGAREFFEKRSPDFRSC</sequence>
<dbReference type="EC" id="5.3.3.18" evidence="1"/>
<evidence type="ECO:0000313" key="1">
    <source>
        <dbReference type="EMBL" id="CAA0129980.1"/>
    </source>
</evidence>